<keyword evidence="1" id="KW-0902">Two-component regulatory system</keyword>
<dbReference type="InterPro" id="IPR011006">
    <property type="entry name" value="CheY-like_superfamily"/>
</dbReference>
<evidence type="ECO:0000313" key="9">
    <source>
        <dbReference type="EnsemblPlants" id="LPERR05G12270.1"/>
    </source>
</evidence>
<dbReference type="SMART" id="SM00448">
    <property type="entry name" value="REC"/>
    <property type="match status" value="2"/>
</dbReference>
<feature type="domain" description="Response regulatory" evidence="8">
    <location>
        <begin position="485"/>
        <end position="599"/>
    </location>
</feature>
<dbReference type="Gene3D" id="3.40.50.2300">
    <property type="match status" value="2"/>
</dbReference>
<organism evidence="9 10">
    <name type="scientific">Leersia perrieri</name>
    <dbReference type="NCBI Taxonomy" id="77586"/>
    <lineage>
        <taxon>Eukaryota</taxon>
        <taxon>Viridiplantae</taxon>
        <taxon>Streptophyta</taxon>
        <taxon>Embryophyta</taxon>
        <taxon>Tracheophyta</taxon>
        <taxon>Spermatophyta</taxon>
        <taxon>Magnoliopsida</taxon>
        <taxon>Liliopsida</taxon>
        <taxon>Poales</taxon>
        <taxon>Poaceae</taxon>
        <taxon>BOP clade</taxon>
        <taxon>Oryzoideae</taxon>
        <taxon>Oryzeae</taxon>
        <taxon>Oryzinae</taxon>
        <taxon>Leersia</taxon>
    </lineage>
</organism>
<feature type="domain" description="Response regulatory" evidence="8">
    <location>
        <begin position="23"/>
        <end position="137"/>
    </location>
</feature>
<dbReference type="CDD" id="cd17584">
    <property type="entry name" value="REC_typeB_ARR-like"/>
    <property type="match status" value="2"/>
</dbReference>
<dbReference type="GO" id="GO:0009736">
    <property type="term" value="P:cytokinin-activated signaling pathway"/>
    <property type="evidence" value="ECO:0007669"/>
    <property type="project" value="InterPro"/>
</dbReference>
<evidence type="ECO:0000313" key="10">
    <source>
        <dbReference type="Proteomes" id="UP000032180"/>
    </source>
</evidence>
<evidence type="ECO:0000256" key="3">
    <source>
        <dbReference type="ARBA" id="ARBA00023125"/>
    </source>
</evidence>
<dbReference type="EnsemblPlants" id="LPERR05G12270.1">
    <property type="protein sequence ID" value="LPERR05G12270.1"/>
    <property type="gene ID" value="LPERR05G12270"/>
</dbReference>
<dbReference type="Proteomes" id="UP000032180">
    <property type="component" value="Chromosome 5"/>
</dbReference>
<evidence type="ECO:0000256" key="6">
    <source>
        <dbReference type="PROSITE-ProRule" id="PRU00169"/>
    </source>
</evidence>
<dbReference type="SUPFAM" id="SSF52172">
    <property type="entry name" value="CheY-like"/>
    <property type="match status" value="2"/>
</dbReference>
<evidence type="ECO:0000259" key="8">
    <source>
        <dbReference type="PROSITE" id="PS50110"/>
    </source>
</evidence>
<feature type="region of interest" description="Disordered" evidence="7">
    <location>
        <begin position="227"/>
        <end position="259"/>
    </location>
</feature>
<reference evidence="9 10" key="1">
    <citation type="submission" date="2012-08" db="EMBL/GenBank/DDBJ databases">
        <title>Oryza genome evolution.</title>
        <authorList>
            <person name="Wing R.A."/>
        </authorList>
    </citation>
    <scope>NUCLEOTIDE SEQUENCE</scope>
</reference>
<keyword evidence="10" id="KW-1185">Reference proteome</keyword>
<accession>A0A0D9WG74</accession>
<dbReference type="PROSITE" id="PS50110">
    <property type="entry name" value="RESPONSE_REGULATORY"/>
    <property type="match status" value="2"/>
</dbReference>
<dbReference type="Gene3D" id="1.10.10.60">
    <property type="entry name" value="Homeodomain-like"/>
    <property type="match status" value="1"/>
</dbReference>
<feature type="modified residue" description="4-aspartylphosphate" evidence="6">
    <location>
        <position position="75"/>
    </location>
</feature>
<keyword evidence="4" id="KW-0804">Transcription</keyword>
<dbReference type="NCBIfam" id="TIGR01557">
    <property type="entry name" value="myb_SHAQKYF"/>
    <property type="match status" value="1"/>
</dbReference>
<keyword evidence="3" id="KW-0238">DNA-binding</keyword>
<feature type="compositionally biased region" description="Basic residues" evidence="7">
    <location>
        <begin position="230"/>
        <end position="242"/>
    </location>
</feature>
<proteinExistence type="predicted"/>
<feature type="compositionally biased region" description="Basic residues" evidence="7">
    <location>
        <begin position="690"/>
        <end position="702"/>
    </location>
</feature>
<keyword evidence="2" id="KW-0805">Transcription regulation</keyword>
<feature type="region of interest" description="Disordered" evidence="7">
    <location>
        <begin position="606"/>
        <end position="633"/>
    </location>
</feature>
<dbReference type="InterPro" id="IPR001789">
    <property type="entry name" value="Sig_transdc_resp-reg_receiver"/>
</dbReference>
<dbReference type="HOGENOM" id="CLU_321436_0_0_1"/>
<keyword evidence="6" id="KW-0597">Phosphoprotein</keyword>
<protein>
    <recommendedName>
        <fullName evidence="8">Response regulatory domain-containing protein</fullName>
    </recommendedName>
</protein>
<dbReference type="InterPro" id="IPR045279">
    <property type="entry name" value="ARR-like"/>
</dbReference>
<evidence type="ECO:0000256" key="7">
    <source>
        <dbReference type="SAM" id="MobiDB-lite"/>
    </source>
</evidence>
<sequence length="902" mass="98670">MAENGLVPPGRVLPAAGFLGRLHVLVVDDDAACLEDLKLLLLLAGYSVTGKTTAEEALQEVERNSEGYFDVVMTDVHMPGMDGFDLLRGVRGRFPVIMFSDAEDVLTMMRAVMDGACDYMVKPVTSQAIKSIWMHVMRRRLSVTHPQPSPLPDNRFAPPALPAGISRGDGQVAALLPQPPAPAPAPVGNTGSDVQEAALAQLLAPAENGRGDVQEAAKAAVVAVAGSSRRGGHGKRASKKRGSPVVLSDESSNNCEPTGKKARARFNWNRASHSVFFDAYNQLKDEASPKRIKELMEREGIFVTVAQVSSHLQKFRRWLETASNQEEAVRSPNNILSKSQDTRHYQWSRQSIISEGPLAGMVSSRPVHPMAASKSHLTVQSNYVGLGCTQIEDFISNHRRSEETRQPIEQSQSCATNYLRVINDSNHMTHEMSAPRAAPAPLGYDNNVDWPEFGSLDDLQDNDMLMNSLLNGHLQQDDENQEMLHVLVVDDDAACLEELKLLLLLAGYSVTGKTTAEEALQEVERNSEGYFDVVMTNVHMPGMDGFDLLRGVRGRFPVIMFSEGDDVLTMMRAVMDGACDYMVKPVTSGAIKSIWMHVMRRRLSATHPQVSPLPDNRLARPALPAGSSRGDGQVAALLPQPLAPALAPAPAGNTGGDVQEAALAQPLAPAENRRGDVREAAVAVAESSHRGGHGKRASKKRGAPVVLSDESSNNCEPTGKKAWARFNWNTVSHSVFFDAYNQLKDEAIRSPNNILSKSQHTGHYQWKRQSVITEGPLAGMVSSRPVHPMAASKSHLTVQSNYVGLGCTQIENFISNHRRSEENKQPMEQNQSCATNYLRVINDSNHMTHEISAPRTAPAPLGYDNNVDWPEFGSLDDLQDNDMLMNSLLNGHLQQDDENQEM</sequence>
<dbReference type="PANTHER" id="PTHR43874">
    <property type="entry name" value="TWO-COMPONENT RESPONSE REGULATOR"/>
    <property type="match status" value="1"/>
</dbReference>
<dbReference type="InterPro" id="IPR009057">
    <property type="entry name" value="Homeodomain-like_sf"/>
</dbReference>
<dbReference type="InterPro" id="IPR006447">
    <property type="entry name" value="Myb_dom_plants"/>
</dbReference>
<feature type="region of interest" description="Disordered" evidence="7">
    <location>
        <begin position="685"/>
        <end position="718"/>
    </location>
</feature>
<reference evidence="9" key="3">
    <citation type="submission" date="2015-04" db="UniProtKB">
        <authorList>
            <consortium name="EnsemblPlants"/>
        </authorList>
    </citation>
    <scope>IDENTIFICATION</scope>
</reference>
<comment type="caution">
    <text evidence="6">Lacks conserved residue(s) required for the propagation of feature annotation.</text>
</comment>
<dbReference type="SUPFAM" id="SSF46689">
    <property type="entry name" value="Homeodomain-like"/>
    <property type="match status" value="1"/>
</dbReference>
<keyword evidence="5" id="KW-0539">Nucleus</keyword>
<evidence type="ECO:0000256" key="5">
    <source>
        <dbReference type="ARBA" id="ARBA00023242"/>
    </source>
</evidence>
<dbReference type="GO" id="GO:0000160">
    <property type="term" value="P:phosphorelay signal transduction system"/>
    <property type="evidence" value="ECO:0007669"/>
    <property type="project" value="UniProtKB-KW"/>
</dbReference>
<dbReference type="Gramene" id="LPERR05G12270.1">
    <property type="protein sequence ID" value="LPERR05G12270.1"/>
    <property type="gene ID" value="LPERR05G12270"/>
</dbReference>
<evidence type="ECO:0000256" key="4">
    <source>
        <dbReference type="ARBA" id="ARBA00023163"/>
    </source>
</evidence>
<evidence type="ECO:0000256" key="1">
    <source>
        <dbReference type="ARBA" id="ARBA00023012"/>
    </source>
</evidence>
<dbReference type="STRING" id="77586.A0A0D9WG74"/>
<dbReference type="Pfam" id="PF00072">
    <property type="entry name" value="Response_reg"/>
    <property type="match status" value="2"/>
</dbReference>
<dbReference type="PANTHER" id="PTHR43874:SF84">
    <property type="entry name" value="TWO-COMPONENT RESPONSE REGULATOR ORR27"/>
    <property type="match status" value="1"/>
</dbReference>
<reference evidence="10" key="2">
    <citation type="submission" date="2013-12" db="EMBL/GenBank/DDBJ databases">
        <authorList>
            <person name="Yu Y."/>
            <person name="Lee S."/>
            <person name="de Baynast K."/>
            <person name="Wissotski M."/>
            <person name="Liu L."/>
            <person name="Talag J."/>
            <person name="Goicoechea J."/>
            <person name="Angelova A."/>
            <person name="Jetty R."/>
            <person name="Kudrna D."/>
            <person name="Golser W."/>
            <person name="Rivera L."/>
            <person name="Zhang J."/>
            <person name="Wing R."/>
        </authorList>
    </citation>
    <scope>NUCLEOTIDE SEQUENCE</scope>
</reference>
<dbReference type="AlphaFoldDB" id="A0A0D9WG74"/>
<dbReference type="GO" id="GO:0003677">
    <property type="term" value="F:DNA binding"/>
    <property type="evidence" value="ECO:0007669"/>
    <property type="project" value="UniProtKB-KW"/>
</dbReference>
<name>A0A0D9WG74_9ORYZ</name>
<dbReference type="eggNOG" id="KOG1601">
    <property type="taxonomic scope" value="Eukaryota"/>
</dbReference>
<evidence type="ECO:0000256" key="2">
    <source>
        <dbReference type="ARBA" id="ARBA00023015"/>
    </source>
</evidence>